<dbReference type="OrthoDB" id="25131at2759"/>
<name>A0A835HVV2_9MAGN</name>
<evidence type="ECO:0000313" key="2">
    <source>
        <dbReference type="EMBL" id="KAF9607910.1"/>
    </source>
</evidence>
<dbReference type="Proteomes" id="UP000631114">
    <property type="component" value="Unassembled WGS sequence"/>
</dbReference>
<dbReference type="PANTHER" id="PTHR31808:SF4">
    <property type="entry name" value="LIGASE, PUTATIVE (DUF760)-RELATED"/>
    <property type="match status" value="1"/>
</dbReference>
<dbReference type="Gene3D" id="3.30.1490.10">
    <property type="match status" value="1"/>
</dbReference>
<dbReference type="AlphaFoldDB" id="A0A835HVV2"/>
<dbReference type="InterPro" id="IPR038925">
    <property type="entry name" value="At3g17800-like"/>
</dbReference>
<dbReference type="GO" id="GO:0006412">
    <property type="term" value="P:translation"/>
    <property type="evidence" value="ECO:0007669"/>
    <property type="project" value="InterPro"/>
</dbReference>
<dbReference type="EMBL" id="JADFTS010000004">
    <property type="protein sequence ID" value="KAF9607910.1"/>
    <property type="molecule type" value="Genomic_DNA"/>
</dbReference>
<reference evidence="2 3" key="1">
    <citation type="submission" date="2020-10" db="EMBL/GenBank/DDBJ databases">
        <title>The Coptis chinensis genome and diversification of protoberbering-type alkaloids.</title>
        <authorList>
            <person name="Wang B."/>
            <person name="Shu S."/>
            <person name="Song C."/>
            <person name="Liu Y."/>
        </authorList>
    </citation>
    <scope>NUCLEOTIDE SEQUENCE [LARGE SCALE GENOMIC DNA]</scope>
    <source>
        <strain evidence="2">HL-2020</strain>
        <tissue evidence="2">Leaf</tissue>
    </source>
</reference>
<evidence type="ECO:0000256" key="1">
    <source>
        <dbReference type="SAM" id="MobiDB-lite"/>
    </source>
</evidence>
<proteinExistence type="predicted"/>
<feature type="region of interest" description="Disordered" evidence="1">
    <location>
        <begin position="1"/>
        <end position="26"/>
    </location>
</feature>
<organism evidence="2 3">
    <name type="scientific">Coptis chinensis</name>
    <dbReference type="NCBI Taxonomy" id="261450"/>
    <lineage>
        <taxon>Eukaryota</taxon>
        <taxon>Viridiplantae</taxon>
        <taxon>Streptophyta</taxon>
        <taxon>Embryophyta</taxon>
        <taxon>Tracheophyta</taxon>
        <taxon>Spermatophyta</taxon>
        <taxon>Magnoliopsida</taxon>
        <taxon>Ranunculales</taxon>
        <taxon>Ranunculaceae</taxon>
        <taxon>Coptidoideae</taxon>
        <taxon>Coptis</taxon>
    </lineage>
</organism>
<sequence length="282" mass="32293">MKLKRRHDLGTDPRKEEIARSRGKDGPHGYIREFEYVDDHRSSKIVIEPMVGLNKCGVISPRFDVGVKDIEPWTADYNLLSEFMRRFRVVLHEEQYEQDLNVMGAASFFFSSTNGVVVVQLTSKGEVQTTTSNSVGDQYSTARIAPFSLNLNKYKTDRDAEKVTPKEEPSPPTGLVLYRRIVEVKANERKKALEEILYALVVQNFMDADVSLIPSIAPSSHLSGKVDTWPNEEEKHEELHSQETFWPARRLLPRIDVKALSLFCASKNVFRTMMKTNHEYLT</sequence>
<dbReference type="PANTHER" id="PTHR31808">
    <property type="entry name" value="EXPRESSED PROTEIN"/>
    <property type="match status" value="1"/>
</dbReference>
<dbReference type="GO" id="GO:0003735">
    <property type="term" value="F:structural constituent of ribosome"/>
    <property type="evidence" value="ECO:0007669"/>
    <property type="project" value="InterPro"/>
</dbReference>
<protein>
    <submittedName>
        <fullName evidence="2">Uncharacterized protein</fullName>
    </submittedName>
</protein>
<dbReference type="GO" id="GO:0005840">
    <property type="term" value="C:ribosome"/>
    <property type="evidence" value="ECO:0007669"/>
    <property type="project" value="InterPro"/>
</dbReference>
<dbReference type="InterPro" id="IPR035987">
    <property type="entry name" value="Ribosomal_uS8_sf"/>
</dbReference>
<dbReference type="SUPFAM" id="SSF56047">
    <property type="entry name" value="Ribosomal protein S8"/>
    <property type="match status" value="1"/>
</dbReference>
<keyword evidence="3" id="KW-1185">Reference proteome</keyword>
<gene>
    <name evidence="2" type="ORF">IFM89_003724</name>
</gene>
<comment type="caution">
    <text evidence="2">The sequence shown here is derived from an EMBL/GenBank/DDBJ whole genome shotgun (WGS) entry which is preliminary data.</text>
</comment>
<evidence type="ECO:0000313" key="3">
    <source>
        <dbReference type="Proteomes" id="UP000631114"/>
    </source>
</evidence>
<accession>A0A835HVV2</accession>
<feature type="compositionally biased region" description="Basic and acidic residues" evidence="1">
    <location>
        <begin position="8"/>
        <end position="26"/>
    </location>
</feature>